<evidence type="ECO:0000256" key="3">
    <source>
        <dbReference type="PROSITE-ProRule" id="PRU10038"/>
    </source>
</evidence>
<dbReference type="InterPro" id="IPR050300">
    <property type="entry name" value="GDXG_lipolytic_enzyme"/>
</dbReference>
<evidence type="ECO:0000256" key="2">
    <source>
        <dbReference type="ARBA" id="ARBA00022801"/>
    </source>
</evidence>
<dbReference type="SUPFAM" id="SSF53474">
    <property type="entry name" value="alpha/beta-Hydrolases"/>
    <property type="match status" value="1"/>
</dbReference>
<reference evidence="5 8" key="3">
    <citation type="submission" date="2019-09" db="EMBL/GenBank/DDBJ databases">
        <title>Draft genome sequences of 48 bacterial type strains from the CCUG.</title>
        <authorList>
            <person name="Tunovic T."/>
            <person name="Pineiro-Iglesias B."/>
            <person name="Unosson C."/>
            <person name="Inganas E."/>
            <person name="Ohlen M."/>
            <person name="Cardew S."/>
            <person name="Jensie-Markopoulos S."/>
            <person name="Salva-Serra F."/>
            <person name="Jaen-Luchoro D."/>
            <person name="Karlsson R."/>
            <person name="Svensson-Stadler L."/>
            <person name="Chun J."/>
            <person name="Moore E."/>
        </authorList>
    </citation>
    <scope>NUCLEOTIDE SEQUENCE [LARGE SCALE GENOMIC DNA]</scope>
    <source>
        <strain evidence="5 8">CCUG 51522</strain>
    </source>
</reference>
<feature type="domain" description="Alpha/beta hydrolase fold-3" evidence="4">
    <location>
        <begin position="71"/>
        <end position="273"/>
    </location>
</feature>
<dbReference type="GO" id="GO:0004806">
    <property type="term" value="F:triacylglycerol lipase activity"/>
    <property type="evidence" value="ECO:0007669"/>
    <property type="project" value="TreeGrafter"/>
</dbReference>
<keyword evidence="2 5" id="KW-0378">Hydrolase</keyword>
<accession>A0A0J6KGM4</accession>
<dbReference type="Proteomes" id="UP000182814">
    <property type="component" value="Chromosome I"/>
</dbReference>
<dbReference type="EMBL" id="VZPO01000002">
    <property type="protein sequence ID" value="KAB0507426.1"/>
    <property type="molecule type" value="Genomic_DNA"/>
</dbReference>
<evidence type="ECO:0000313" key="6">
    <source>
        <dbReference type="EMBL" id="SDT33092.1"/>
    </source>
</evidence>
<dbReference type="PROSITE" id="PS01174">
    <property type="entry name" value="LIPASE_GDXG_SER"/>
    <property type="match status" value="1"/>
</dbReference>
<evidence type="ECO:0000313" key="8">
    <source>
        <dbReference type="Proteomes" id="UP000434925"/>
    </source>
</evidence>
<dbReference type="Pfam" id="PF07859">
    <property type="entry name" value="Abhydrolase_3"/>
    <property type="match status" value="1"/>
</dbReference>
<dbReference type="RefSeq" id="WP_048393178.1">
    <property type="nucleotide sequence ID" value="NZ_JYLB01000001.1"/>
</dbReference>
<organism evidence="6 7">
    <name type="scientific">Pseudomonas lini</name>
    <dbReference type="NCBI Taxonomy" id="163011"/>
    <lineage>
        <taxon>Bacteria</taxon>
        <taxon>Pseudomonadati</taxon>
        <taxon>Pseudomonadota</taxon>
        <taxon>Gammaproteobacteria</taxon>
        <taxon>Pseudomonadales</taxon>
        <taxon>Pseudomonadaceae</taxon>
        <taxon>Pseudomonas</taxon>
    </lineage>
</organism>
<dbReference type="Gene3D" id="3.40.50.1820">
    <property type="entry name" value="alpha/beta hydrolase"/>
    <property type="match status" value="1"/>
</dbReference>
<dbReference type="AlphaFoldDB" id="A0A0J6KGM4"/>
<sequence>MPNNNNIDGIIEQLSQLPPLSSLTVDQQRQQAELLFGAGSCAEGVTFEAANLASVSGLWAIPTDARPDFVLLYLHGGGYSFGSARAYRPFTSQLAARSRIRTLCIDYRLAPEHPFPAAVEDALDVYRALLENGVNAEHLVLAGDSAGGGLCMALMLAAKAAGLPLPAAAVVMSPWVDMAQTGESWNLQKTRDPLLGPVAGKTLMADTYLQGAEPLNPLASPLYGDLRSLPPVLIQVGSRECLLDDSTRLASRLASAEVAVQLDVWPGMIHVFQTMSDQLEEARRALDQISAFLLRHLGEDVS</sequence>
<proteinExistence type="inferred from homology"/>
<evidence type="ECO:0000256" key="1">
    <source>
        <dbReference type="ARBA" id="ARBA00010515"/>
    </source>
</evidence>
<comment type="similarity">
    <text evidence="1">Belongs to the 'GDXG' lipolytic enzyme family.</text>
</comment>
<feature type="active site" evidence="3">
    <location>
        <position position="145"/>
    </location>
</feature>
<dbReference type="EMBL" id="LT629746">
    <property type="protein sequence ID" value="SDT33092.1"/>
    <property type="molecule type" value="Genomic_DNA"/>
</dbReference>
<evidence type="ECO:0000313" key="5">
    <source>
        <dbReference type="EMBL" id="KAB0507426.1"/>
    </source>
</evidence>
<name>A0A0J6KGM4_9PSED</name>
<dbReference type="InterPro" id="IPR033140">
    <property type="entry name" value="Lipase_GDXG_put_SER_AS"/>
</dbReference>
<protein>
    <submittedName>
        <fullName evidence="6">Acetyl esterase/lipase</fullName>
    </submittedName>
    <submittedName>
        <fullName evidence="5">Alpha/beta hydrolase</fullName>
    </submittedName>
</protein>
<gene>
    <name evidence="5" type="ORF">F7R14_06180</name>
    <name evidence="6" type="ORF">SAMN04490191_3971</name>
</gene>
<dbReference type="InterPro" id="IPR029058">
    <property type="entry name" value="AB_hydrolase_fold"/>
</dbReference>
<dbReference type="InterPro" id="IPR013094">
    <property type="entry name" value="AB_hydrolase_3"/>
</dbReference>
<dbReference type="PATRIC" id="fig|163011.3.peg.1462"/>
<dbReference type="Proteomes" id="UP000434925">
    <property type="component" value="Unassembled WGS sequence"/>
</dbReference>
<reference evidence="7" key="2">
    <citation type="submission" date="2016-10" db="EMBL/GenBank/DDBJ databases">
        <authorList>
            <person name="Varghese N."/>
            <person name="Submissions S."/>
        </authorList>
    </citation>
    <scope>NUCLEOTIDE SEQUENCE [LARGE SCALE GENOMIC DNA]</scope>
    <source>
        <strain evidence="7">BS3782</strain>
    </source>
</reference>
<evidence type="ECO:0000313" key="7">
    <source>
        <dbReference type="Proteomes" id="UP000182814"/>
    </source>
</evidence>
<dbReference type="PANTHER" id="PTHR48081">
    <property type="entry name" value="AB HYDROLASE SUPERFAMILY PROTEIN C4A8.06C"/>
    <property type="match status" value="1"/>
</dbReference>
<dbReference type="PANTHER" id="PTHR48081:SF30">
    <property type="entry name" value="ACETYL-HYDROLASE LIPR-RELATED"/>
    <property type="match status" value="1"/>
</dbReference>
<keyword evidence="7" id="KW-1185">Reference proteome</keyword>
<reference evidence="6" key="1">
    <citation type="submission" date="2016-10" db="EMBL/GenBank/DDBJ databases">
        <authorList>
            <person name="de Groot N.N."/>
        </authorList>
    </citation>
    <scope>NUCLEOTIDE SEQUENCE [LARGE SCALE GENOMIC DNA]</scope>
    <source>
        <strain evidence="6">BS3782</strain>
    </source>
</reference>
<evidence type="ECO:0000259" key="4">
    <source>
        <dbReference type="Pfam" id="PF07859"/>
    </source>
</evidence>